<evidence type="ECO:0000313" key="3">
    <source>
        <dbReference type="EMBL" id="THG31506.1"/>
    </source>
</evidence>
<evidence type="ECO:0000256" key="2">
    <source>
        <dbReference type="SAM" id="SignalP"/>
    </source>
</evidence>
<keyword evidence="2" id="KW-0732">Signal</keyword>
<dbReference type="PROSITE" id="PS51257">
    <property type="entry name" value="PROKAR_LIPOPROTEIN"/>
    <property type="match status" value="1"/>
</dbReference>
<dbReference type="EMBL" id="SSSM01000003">
    <property type="protein sequence ID" value="THG31506.1"/>
    <property type="molecule type" value="Genomic_DNA"/>
</dbReference>
<dbReference type="Proteomes" id="UP000309133">
    <property type="component" value="Unassembled WGS sequence"/>
</dbReference>
<evidence type="ECO:0000256" key="1">
    <source>
        <dbReference type="SAM" id="MobiDB-lite"/>
    </source>
</evidence>
<feature type="region of interest" description="Disordered" evidence="1">
    <location>
        <begin position="30"/>
        <end position="64"/>
    </location>
</feature>
<feature type="chain" id="PRO_5038699002" evidence="2">
    <location>
        <begin position="24"/>
        <end position="203"/>
    </location>
</feature>
<feature type="signal peptide" evidence="2">
    <location>
        <begin position="1"/>
        <end position="23"/>
    </location>
</feature>
<proteinExistence type="predicted"/>
<dbReference type="AlphaFoldDB" id="A0A4S4FQ62"/>
<organism evidence="3 4">
    <name type="scientific">Naasia lichenicola</name>
    <dbReference type="NCBI Taxonomy" id="2565933"/>
    <lineage>
        <taxon>Bacteria</taxon>
        <taxon>Bacillati</taxon>
        <taxon>Actinomycetota</taxon>
        <taxon>Actinomycetes</taxon>
        <taxon>Micrococcales</taxon>
        <taxon>Microbacteriaceae</taxon>
        <taxon>Naasia</taxon>
    </lineage>
</organism>
<name>A0A4S4FQ62_9MICO</name>
<comment type="caution">
    <text evidence="3">The sequence shown here is derived from an EMBL/GenBank/DDBJ whole genome shotgun (WGS) entry which is preliminary data.</text>
</comment>
<gene>
    <name evidence="3" type="ORF">E6C64_05350</name>
</gene>
<accession>A0A4S4FQ62</accession>
<keyword evidence="4" id="KW-1185">Reference proteome</keyword>
<reference evidence="3 4" key="1">
    <citation type="submission" date="2019-04" db="EMBL/GenBank/DDBJ databases">
        <authorList>
            <person name="Jiang L."/>
        </authorList>
    </citation>
    <scope>NUCLEOTIDE SEQUENCE [LARGE SCALE GENOMIC DNA]</scope>
    <source>
        <strain evidence="3 4">YIM 131853</strain>
    </source>
</reference>
<dbReference type="OrthoDB" id="5122815at2"/>
<dbReference type="GO" id="GO:0005524">
    <property type="term" value="F:ATP binding"/>
    <property type="evidence" value="ECO:0007669"/>
    <property type="project" value="UniProtKB-KW"/>
</dbReference>
<sequence length="203" mass="21254">MSVRTSRWTVVVLGLAVASVALAGCTSNPVQPAPQQTTTAPPVVVTEPSQSTTPEPEPTATQEPGIPVVQTCDQLITPDELYAFNPNVGVNPAYQAETGTTASRIVSLQGVACGWSNQTSNETIEIAVAHLSSTAIEGLKNELALSSTPVPTYGDEAYFEVNSGLGEANVFSGDYWIYARSTTFLEPGDAAMLMDDVMAALTA</sequence>
<dbReference type="RefSeq" id="WP_136426626.1">
    <property type="nucleotide sequence ID" value="NZ_SSSM01000003.1"/>
</dbReference>
<keyword evidence="3" id="KW-0067">ATP-binding</keyword>
<protein>
    <submittedName>
        <fullName evidence="3">Iron ABC transporter ATP-binding protein</fullName>
    </submittedName>
</protein>
<evidence type="ECO:0000313" key="4">
    <source>
        <dbReference type="Proteomes" id="UP000309133"/>
    </source>
</evidence>
<keyword evidence="3" id="KW-0547">Nucleotide-binding</keyword>